<dbReference type="EMBL" id="CP013140">
    <property type="protein sequence ID" value="ALN57370.1"/>
    <property type="molecule type" value="Genomic_DNA"/>
</dbReference>
<dbReference type="KEGG" id="lez:GLE_2020"/>
<evidence type="ECO:0000256" key="1">
    <source>
        <dbReference type="ARBA" id="ARBA00007689"/>
    </source>
</evidence>
<organism evidence="2 3">
    <name type="scientific">Lysobacter enzymogenes</name>
    <dbReference type="NCBI Taxonomy" id="69"/>
    <lineage>
        <taxon>Bacteria</taxon>
        <taxon>Pseudomonadati</taxon>
        <taxon>Pseudomonadota</taxon>
        <taxon>Gammaproteobacteria</taxon>
        <taxon>Lysobacterales</taxon>
        <taxon>Lysobacteraceae</taxon>
        <taxon>Lysobacter</taxon>
    </lineage>
</organism>
<accession>A0A0S2DFQ7</accession>
<protein>
    <submittedName>
        <fullName evidence="2">YcII domain protein</fullName>
    </submittedName>
</protein>
<dbReference type="AlphaFoldDB" id="A0A0S2DFQ7"/>
<evidence type="ECO:0000313" key="3">
    <source>
        <dbReference type="Proteomes" id="UP000061569"/>
    </source>
</evidence>
<dbReference type="InterPro" id="IPR005545">
    <property type="entry name" value="YCII"/>
</dbReference>
<evidence type="ECO:0000313" key="2">
    <source>
        <dbReference type="EMBL" id="ALN57370.1"/>
    </source>
</evidence>
<reference evidence="2 3" key="1">
    <citation type="submission" date="2015-11" db="EMBL/GenBank/DDBJ databases">
        <title>Genome sequences of Lysobacter enzymogenes strain C3 and Lysobacter antibioticus ATCC 29479.</title>
        <authorList>
            <person name="Kobayashi D.Y."/>
        </authorList>
    </citation>
    <scope>NUCLEOTIDE SEQUENCE [LARGE SCALE GENOMIC DNA]</scope>
    <source>
        <strain evidence="2 3">C3</strain>
    </source>
</reference>
<proteinExistence type="inferred from homology"/>
<dbReference type="OrthoDB" id="8481699at2"/>
<dbReference type="STRING" id="69.GLE_2020"/>
<comment type="similarity">
    <text evidence="1">Belongs to the YciI family.</text>
</comment>
<dbReference type="Gene3D" id="3.30.70.1060">
    <property type="entry name" value="Dimeric alpha+beta barrel"/>
    <property type="match status" value="1"/>
</dbReference>
<name>A0A0S2DFQ7_LYSEN</name>
<sequence>MATKTMKAMACAVLALTGAATAAQAAAAAAAAKPAQPAPQAAATAYDPALAARTGADAQGMRKYVLVILKTGPNPMPDGEQRKAMFAGHFANMERLAKAGKLALAGPFGKDPDGWRGLFVLAVDDVEQARALVASDPAVAHGEFVAEYHRWYGSAATMLIPELHEKLQAPAAPAK</sequence>
<dbReference type="SUPFAM" id="SSF54909">
    <property type="entry name" value="Dimeric alpha+beta barrel"/>
    <property type="match status" value="1"/>
</dbReference>
<dbReference type="Proteomes" id="UP000061569">
    <property type="component" value="Chromosome"/>
</dbReference>
<dbReference type="Pfam" id="PF03795">
    <property type="entry name" value="YCII"/>
    <property type="match status" value="1"/>
</dbReference>
<dbReference type="PATRIC" id="fig|69.6.peg.1985"/>
<dbReference type="InterPro" id="IPR011008">
    <property type="entry name" value="Dimeric_a/b-barrel"/>
</dbReference>
<dbReference type="RefSeq" id="WP_138884891.1">
    <property type="nucleotide sequence ID" value="NZ_CP110813.1"/>
</dbReference>
<gene>
    <name evidence="2" type="ORF">GLE_2020</name>
</gene>